<feature type="transmembrane region" description="Helical" evidence="8">
    <location>
        <begin position="114"/>
        <end position="139"/>
    </location>
</feature>
<feature type="transmembrane region" description="Helical" evidence="8">
    <location>
        <begin position="180"/>
        <end position="197"/>
    </location>
</feature>
<protein>
    <recommendedName>
        <fullName evidence="11">Cytosine permease</fullName>
    </recommendedName>
</protein>
<evidence type="ECO:0000256" key="6">
    <source>
        <dbReference type="ARBA" id="ARBA00023136"/>
    </source>
</evidence>
<evidence type="ECO:0000256" key="5">
    <source>
        <dbReference type="ARBA" id="ARBA00022989"/>
    </source>
</evidence>
<comment type="subcellular location">
    <subcellularLocation>
        <location evidence="1">Membrane</location>
        <topology evidence="1">Multi-pass membrane protein</topology>
    </subcellularLocation>
</comment>
<keyword evidence="10" id="KW-1185">Reference proteome</keyword>
<proteinExistence type="inferred from homology"/>
<feature type="transmembrane region" description="Helical" evidence="8">
    <location>
        <begin position="251"/>
        <end position="278"/>
    </location>
</feature>
<dbReference type="InterPro" id="IPR001248">
    <property type="entry name" value="Pur-cyt_permease"/>
</dbReference>
<comment type="similarity">
    <text evidence="2 7">Belongs to the purine-cytosine permease (2.A.39) family.</text>
</comment>
<keyword evidence="5 8" id="KW-1133">Transmembrane helix</keyword>
<dbReference type="Pfam" id="PF02133">
    <property type="entry name" value="Transp_cyt_pur"/>
    <property type="match status" value="1"/>
</dbReference>
<keyword evidence="3 7" id="KW-0813">Transport</keyword>
<dbReference type="AlphaFoldDB" id="A0A3G1KRU7"/>
<feature type="transmembrane region" description="Helical" evidence="8">
    <location>
        <begin position="73"/>
        <end position="93"/>
    </location>
</feature>
<organism evidence="9 10">
    <name type="scientific">Formimonas warabiya</name>
    <dbReference type="NCBI Taxonomy" id="1761012"/>
    <lineage>
        <taxon>Bacteria</taxon>
        <taxon>Bacillati</taxon>
        <taxon>Bacillota</taxon>
        <taxon>Clostridia</taxon>
        <taxon>Eubacteriales</taxon>
        <taxon>Peptococcaceae</taxon>
        <taxon>Candidatus Formimonas</taxon>
    </lineage>
</organism>
<sequence>MSDHDHYGEGIARDYGVEEYVPMEARHYGFWDMASTWVGANCQPGAWFIGGSIAAAGFMTAFGVTMIANPLAYLILALVGFMGFKVATTTMGLTRFSFGIIGSKLPSALNSISLIGWTSVGSFIGGISMSYVFSIIFGWPAYGEPGGWKGLAFGAGLNAILTCFLVAYGGSKLIRKAENVSVVLMVVISIWMTYAVLKTFPISEILAWKPDPNFKMPLGISIDTMAAFSISWVPCVAEYTRYCKTKTSATVAPLLGATVALYWFALVGVMAVIASAIQTGTFDPNACDPSSVATSLGLGIPMLIVIILSTITTDMVALFSGCMSTLNVFPNLNYEKTLWTTGIVTVLIAFIPIVFGSFMDFFYVFVGYLGAVFPPLIAVMATDYYFVRKGDYKMEFISDRKGIYWYTNGINWVAMGSWIAGMAIYFLLQKLVFIHMTIGIVFPATLITAIIYGIAGKMSLKNGMGFFIGEKTPG</sequence>
<feature type="transmembrane region" description="Helical" evidence="8">
    <location>
        <begin position="403"/>
        <end position="427"/>
    </location>
</feature>
<keyword evidence="6 7" id="KW-0472">Membrane</keyword>
<feature type="transmembrane region" description="Helical" evidence="8">
    <location>
        <begin position="433"/>
        <end position="455"/>
    </location>
</feature>
<evidence type="ECO:0000256" key="2">
    <source>
        <dbReference type="ARBA" id="ARBA00008974"/>
    </source>
</evidence>
<evidence type="ECO:0000256" key="8">
    <source>
        <dbReference type="SAM" id="Phobius"/>
    </source>
</evidence>
<feature type="transmembrane region" description="Helical" evidence="8">
    <location>
        <begin position="338"/>
        <end position="355"/>
    </location>
</feature>
<evidence type="ECO:0000256" key="4">
    <source>
        <dbReference type="ARBA" id="ARBA00022692"/>
    </source>
</evidence>
<evidence type="ECO:0000313" key="9">
    <source>
        <dbReference type="EMBL" id="ATW24855.1"/>
    </source>
</evidence>
<dbReference type="RefSeq" id="WP_148134083.1">
    <property type="nucleotide sequence ID" value="NZ_CP017634.1"/>
</dbReference>
<evidence type="ECO:0000256" key="7">
    <source>
        <dbReference type="PIRNR" id="PIRNR002744"/>
    </source>
</evidence>
<accession>A0A3G1KRU7</accession>
<feature type="transmembrane region" description="Helical" evidence="8">
    <location>
        <begin position="151"/>
        <end position="168"/>
    </location>
</feature>
<evidence type="ECO:0000313" key="10">
    <source>
        <dbReference type="Proteomes" id="UP000323521"/>
    </source>
</evidence>
<dbReference type="EMBL" id="CP017634">
    <property type="protein sequence ID" value="ATW24855.1"/>
    <property type="molecule type" value="Genomic_DNA"/>
</dbReference>
<dbReference type="InterPro" id="IPR030191">
    <property type="entry name" value="CodB"/>
</dbReference>
<feature type="transmembrane region" description="Helical" evidence="8">
    <location>
        <begin position="361"/>
        <end position="382"/>
    </location>
</feature>
<evidence type="ECO:0000256" key="1">
    <source>
        <dbReference type="ARBA" id="ARBA00004141"/>
    </source>
</evidence>
<keyword evidence="4 8" id="KW-0812">Transmembrane</keyword>
<dbReference type="Proteomes" id="UP000323521">
    <property type="component" value="Chromosome"/>
</dbReference>
<feature type="transmembrane region" description="Helical" evidence="8">
    <location>
        <begin position="46"/>
        <end position="67"/>
    </location>
</feature>
<dbReference type="PANTHER" id="PTHR30569">
    <property type="entry name" value="CYTOSINE TRANSPORTER CODB"/>
    <property type="match status" value="1"/>
</dbReference>
<reference evidence="9 10" key="1">
    <citation type="submission" date="2016-10" db="EMBL/GenBank/DDBJ databases">
        <title>Complete Genome Sequence of Peptococcaceae strain DCMF.</title>
        <authorList>
            <person name="Edwards R.J."/>
            <person name="Holland S.I."/>
            <person name="Deshpande N.P."/>
            <person name="Wong Y.K."/>
            <person name="Ertan H."/>
            <person name="Manefield M."/>
            <person name="Russell T.L."/>
            <person name="Lee M.J."/>
        </authorList>
    </citation>
    <scope>NUCLEOTIDE SEQUENCE [LARGE SCALE GENOMIC DNA]</scope>
    <source>
        <strain evidence="9 10">DCMF</strain>
    </source>
</reference>
<evidence type="ECO:0000256" key="3">
    <source>
        <dbReference type="ARBA" id="ARBA00022448"/>
    </source>
</evidence>
<dbReference type="PANTHER" id="PTHR30569:SF0">
    <property type="entry name" value="CYTOSINE PERMEASE"/>
    <property type="match status" value="1"/>
</dbReference>
<dbReference type="KEGG" id="fwa:DCMF_08775"/>
<dbReference type="GO" id="GO:0015209">
    <property type="term" value="F:cytosine transmembrane transporter activity"/>
    <property type="evidence" value="ECO:0007669"/>
    <property type="project" value="InterPro"/>
</dbReference>
<dbReference type="PIRSF" id="PIRSF002744">
    <property type="entry name" value="Pur-cyt_permease"/>
    <property type="match status" value="1"/>
</dbReference>
<dbReference type="InterPro" id="IPR026030">
    <property type="entry name" value="Pur-cyt_permease_Fcy2/21/22"/>
</dbReference>
<dbReference type="Gene3D" id="1.10.4160.10">
    <property type="entry name" value="Hydantoin permease"/>
    <property type="match status" value="1"/>
</dbReference>
<feature type="transmembrane region" description="Helical" evidence="8">
    <location>
        <begin position="217"/>
        <end position="239"/>
    </location>
</feature>
<name>A0A3G1KRU7_FORW1</name>
<dbReference type="GO" id="GO:0005886">
    <property type="term" value="C:plasma membrane"/>
    <property type="evidence" value="ECO:0007669"/>
    <property type="project" value="TreeGrafter"/>
</dbReference>
<gene>
    <name evidence="9" type="ORF">DCMF_08775</name>
</gene>
<dbReference type="OrthoDB" id="9780088at2"/>
<evidence type="ECO:0008006" key="11">
    <source>
        <dbReference type="Google" id="ProtNLM"/>
    </source>
</evidence>
<feature type="transmembrane region" description="Helical" evidence="8">
    <location>
        <begin position="298"/>
        <end position="326"/>
    </location>
</feature>